<keyword evidence="1" id="KW-0732">Signal</keyword>
<dbReference type="RefSeq" id="WP_344599656.1">
    <property type="nucleotide sequence ID" value="NZ_BAAATK010000002.1"/>
</dbReference>
<evidence type="ECO:0000313" key="2">
    <source>
        <dbReference type="EMBL" id="GAA2422075.1"/>
    </source>
</evidence>
<dbReference type="Pfam" id="PF19797">
    <property type="entry name" value="DUF6281"/>
    <property type="match status" value="1"/>
</dbReference>
<name>A0ABP5W827_9ACTN</name>
<feature type="signal peptide" evidence="1">
    <location>
        <begin position="1"/>
        <end position="22"/>
    </location>
</feature>
<evidence type="ECO:0000256" key="1">
    <source>
        <dbReference type="SAM" id="SignalP"/>
    </source>
</evidence>
<dbReference type="EMBL" id="BAAATK010000002">
    <property type="protein sequence ID" value="GAA2422075.1"/>
    <property type="molecule type" value="Genomic_DNA"/>
</dbReference>
<dbReference type="Proteomes" id="UP001500460">
    <property type="component" value="Unassembled WGS sequence"/>
</dbReference>
<proteinExistence type="predicted"/>
<protein>
    <recommendedName>
        <fullName evidence="4">Secreted protein</fullName>
    </recommendedName>
</protein>
<gene>
    <name evidence="2" type="ORF">GCM10010421_04950</name>
</gene>
<reference evidence="3" key="1">
    <citation type="journal article" date="2019" name="Int. J. Syst. Evol. Microbiol.">
        <title>The Global Catalogue of Microorganisms (GCM) 10K type strain sequencing project: providing services to taxonomists for standard genome sequencing and annotation.</title>
        <authorList>
            <consortium name="The Broad Institute Genomics Platform"/>
            <consortium name="The Broad Institute Genome Sequencing Center for Infectious Disease"/>
            <person name="Wu L."/>
            <person name="Ma J."/>
        </authorList>
    </citation>
    <scope>NUCLEOTIDE SEQUENCE [LARGE SCALE GENOMIC DNA]</scope>
    <source>
        <strain evidence="3">JCM 6922</strain>
    </source>
</reference>
<evidence type="ECO:0000313" key="3">
    <source>
        <dbReference type="Proteomes" id="UP001500460"/>
    </source>
</evidence>
<evidence type="ECO:0008006" key="4">
    <source>
        <dbReference type="Google" id="ProtNLM"/>
    </source>
</evidence>
<dbReference type="PROSITE" id="PS51257">
    <property type="entry name" value="PROKAR_LIPOPROTEIN"/>
    <property type="match status" value="1"/>
</dbReference>
<comment type="caution">
    <text evidence="2">The sequence shown here is derived from an EMBL/GenBank/DDBJ whole genome shotgun (WGS) entry which is preliminary data.</text>
</comment>
<feature type="chain" id="PRO_5045986684" description="Secreted protein" evidence="1">
    <location>
        <begin position="23"/>
        <end position="136"/>
    </location>
</feature>
<dbReference type="InterPro" id="IPR046248">
    <property type="entry name" value="DUF6281"/>
</dbReference>
<keyword evidence="3" id="KW-1185">Reference proteome</keyword>
<accession>A0ABP5W827</accession>
<sequence>MKRLFRHGGSRTAWALPAVVAAAVSAGCASPPGGSGGAGSSCAYVVEYDGRRYLGGEETDAPLGEPIGTATLLACDDTPGDGDDGAGPRPLAAYAVEGVDPGVAVAVAEGPGDVRLVTAGSATASPPGTGEPGRDS</sequence>
<organism evidence="2 3">
    <name type="scientific">Streptomyces glaucus</name>
    <dbReference type="NCBI Taxonomy" id="284029"/>
    <lineage>
        <taxon>Bacteria</taxon>
        <taxon>Bacillati</taxon>
        <taxon>Actinomycetota</taxon>
        <taxon>Actinomycetes</taxon>
        <taxon>Kitasatosporales</taxon>
        <taxon>Streptomycetaceae</taxon>
        <taxon>Streptomyces</taxon>
    </lineage>
</organism>